<dbReference type="Proteomes" id="UP000054279">
    <property type="component" value="Unassembled WGS sequence"/>
</dbReference>
<evidence type="ECO:0000256" key="1">
    <source>
        <dbReference type="SAM" id="MobiDB-lite"/>
    </source>
</evidence>
<feature type="region of interest" description="Disordered" evidence="1">
    <location>
        <begin position="1"/>
        <end position="23"/>
    </location>
</feature>
<accession>A0A0C9UAY0</accession>
<keyword evidence="3" id="KW-1185">Reference proteome</keyword>
<gene>
    <name evidence="2" type="ORF">M422DRAFT_786378</name>
</gene>
<feature type="compositionally biased region" description="Polar residues" evidence="1">
    <location>
        <begin position="108"/>
        <end position="118"/>
    </location>
</feature>
<organism evidence="2 3">
    <name type="scientific">Sphaerobolus stellatus (strain SS14)</name>
    <dbReference type="NCBI Taxonomy" id="990650"/>
    <lineage>
        <taxon>Eukaryota</taxon>
        <taxon>Fungi</taxon>
        <taxon>Dikarya</taxon>
        <taxon>Basidiomycota</taxon>
        <taxon>Agaricomycotina</taxon>
        <taxon>Agaricomycetes</taxon>
        <taxon>Phallomycetidae</taxon>
        <taxon>Geastrales</taxon>
        <taxon>Sphaerobolaceae</taxon>
        <taxon>Sphaerobolus</taxon>
    </lineage>
</organism>
<dbReference type="HOGENOM" id="CLU_1644811_0_0_1"/>
<sequence>MFAVTAVTVAPAEAPGAERPPFSTLSKAALSVGPKAVVGWGWASSRSSRAHAQDSSRDSPSPPNPDSSPSLAHLPPLDYPPTPQQPSPPPTPSSSPPRPPPSPSHTPLVTSNHLDQQDTSILVVELSRASREENSPSFLRTPPNAGKCISSLKQIIQKLHL</sequence>
<name>A0A0C9UAY0_SPHS4</name>
<dbReference type="AlphaFoldDB" id="A0A0C9UAY0"/>
<dbReference type="EMBL" id="KN838015">
    <property type="protein sequence ID" value="KIJ22681.1"/>
    <property type="molecule type" value="Genomic_DNA"/>
</dbReference>
<feature type="compositionally biased region" description="Low complexity" evidence="1">
    <location>
        <begin position="1"/>
        <end position="21"/>
    </location>
</feature>
<protein>
    <submittedName>
        <fullName evidence="2">Uncharacterized protein</fullName>
    </submittedName>
</protein>
<reference evidence="2 3" key="1">
    <citation type="submission" date="2014-06" db="EMBL/GenBank/DDBJ databases">
        <title>Evolutionary Origins and Diversification of the Mycorrhizal Mutualists.</title>
        <authorList>
            <consortium name="DOE Joint Genome Institute"/>
            <consortium name="Mycorrhizal Genomics Consortium"/>
            <person name="Kohler A."/>
            <person name="Kuo A."/>
            <person name="Nagy L.G."/>
            <person name="Floudas D."/>
            <person name="Copeland A."/>
            <person name="Barry K.W."/>
            <person name="Cichocki N."/>
            <person name="Veneault-Fourrey C."/>
            <person name="LaButti K."/>
            <person name="Lindquist E.A."/>
            <person name="Lipzen A."/>
            <person name="Lundell T."/>
            <person name="Morin E."/>
            <person name="Murat C."/>
            <person name="Riley R."/>
            <person name="Ohm R."/>
            <person name="Sun H."/>
            <person name="Tunlid A."/>
            <person name="Henrissat B."/>
            <person name="Grigoriev I.V."/>
            <person name="Hibbett D.S."/>
            <person name="Martin F."/>
        </authorList>
    </citation>
    <scope>NUCLEOTIDE SEQUENCE [LARGE SCALE GENOMIC DNA]</scope>
    <source>
        <strain evidence="2 3">SS14</strain>
    </source>
</reference>
<feature type="compositionally biased region" description="Pro residues" evidence="1">
    <location>
        <begin position="77"/>
        <end position="104"/>
    </location>
</feature>
<evidence type="ECO:0000313" key="3">
    <source>
        <dbReference type="Proteomes" id="UP000054279"/>
    </source>
</evidence>
<evidence type="ECO:0000313" key="2">
    <source>
        <dbReference type="EMBL" id="KIJ22681.1"/>
    </source>
</evidence>
<feature type="region of interest" description="Disordered" evidence="1">
    <location>
        <begin position="43"/>
        <end position="118"/>
    </location>
</feature>
<proteinExistence type="predicted"/>